<evidence type="ECO:0000259" key="10">
    <source>
        <dbReference type="Pfam" id="PF07106"/>
    </source>
</evidence>
<dbReference type="Pfam" id="PF07106">
    <property type="entry name" value="WHD_TBPIP"/>
    <property type="match status" value="1"/>
</dbReference>
<evidence type="ECO:0000256" key="3">
    <source>
        <dbReference type="ARBA" id="ARBA00016093"/>
    </source>
</evidence>
<evidence type="ECO:0000313" key="12">
    <source>
        <dbReference type="EMBL" id="EGC35235.1"/>
    </source>
</evidence>
<evidence type="ECO:0000256" key="2">
    <source>
        <dbReference type="ARBA" id="ARBA00007922"/>
    </source>
</evidence>
<protein>
    <recommendedName>
        <fullName evidence="3">Homologous-pairing protein 2 homolog</fullName>
    </recommendedName>
</protein>
<dbReference type="GO" id="GO:0000709">
    <property type="term" value="P:meiotic joint molecule formation"/>
    <property type="evidence" value="ECO:0000318"/>
    <property type="project" value="GO_Central"/>
</dbReference>
<dbReference type="GO" id="GO:0120231">
    <property type="term" value="C:DNA recombinase auxiliary factor complex"/>
    <property type="evidence" value="ECO:0000318"/>
    <property type="project" value="GO_Central"/>
</dbReference>
<dbReference type="InParanoid" id="F0ZLC9"/>
<gene>
    <name evidence="12" type="ORF">DICPUDRAFT_152437</name>
</gene>
<dbReference type="InterPro" id="IPR036388">
    <property type="entry name" value="WH-like_DNA-bd_sf"/>
</dbReference>
<organism evidence="12 13">
    <name type="scientific">Dictyostelium purpureum</name>
    <name type="common">Slime mold</name>
    <dbReference type="NCBI Taxonomy" id="5786"/>
    <lineage>
        <taxon>Eukaryota</taxon>
        <taxon>Amoebozoa</taxon>
        <taxon>Evosea</taxon>
        <taxon>Eumycetozoa</taxon>
        <taxon>Dictyostelia</taxon>
        <taxon>Dictyosteliales</taxon>
        <taxon>Dictyosteliaceae</taxon>
        <taxon>Dictyostelium</taxon>
    </lineage>
</organism>
<accession>F0ZLC9</accession>
<dbReference type="GeneID" id="10501639"/>
<keyword evidence="7" id="KW-0469">Meiosis</keyword>
<evidence type="ECO:0000256" key="9">
    <source>
        <dbReference type="SAM" id="MobiDB-lite"/>
    </source>
</evidence>
<dbReference type="GO" id="GO:0120230">
    <property type="term" value="F:recombinase activator activity"/>
    <property type="evidence" value="ECO:0000318"/>
    <property type="project" value="GO_Central"/>
</dbReference>
<dbReference type="STRING" id="5786.F0ZLC9"/>
<evidence type="ECO:0000256" key="4">
    <source>
        <dbReference type="ARBA" id="ARBA00023054"/>
    </source>
</evidence>
<evidence type="ECO:0000256" key="1">
    <source>
        <dbReference type="ARBA" id="ARBA00004123"/>
    </source>
</evidence>
<dbReference type="PANTHER" id="PTHR15938:SF0">
    <property type="entry name" value="HOMOLOGOUS-PAIRING PROTEIN 2 HOMOLOG"/>
    <property type="match status" value="1"/>
</dbReference>
<dbReference type="GO" id="GO:0007129">
    <property type="term" value="P:homologous chromosome pairing at meiosis"/>
    <property type="evidence" value="ECO:0000318"/>
    <property type="project" value="GO_Central"/>
</dbReference>
<dbReference type="Gene3D" id="1.10.10.10">
    <property type="entry name" value="Winged helix-like DNA-binding domain superfamily/Winged helix DNA-binding domain"/>
    <property type="match status" value="1"/>
</dbReference>
<dbReference type="PANTHER" id="PTHR15938">
    <property type="entry name" value="TBP-1 INTERACTING PROTEIN"/>
    <property type="match status" value="1"/>
</dbReference>
<evidence type="ECO:0000256" key="5">
    <source>
        <dbReference type="ARBA" id="ARBA00023172"/>
    </source>
</evidence>
<sequence length="226" mass="26979">MSKKYSKKEERNRPYNYQMIEAQFPSMGKTQVQKTLKSLHEQNRIAGKEYNKSVIYWKIQDTGPKLDEQGYEIPQETMDDLNRKVDSLTRQLEQEKDTLKSLLSTTKQLNSQLSDQQIQDEVQQLESENSQLEKKLKDFKSKTSMMSDADKQRLQDTVRKARNEWIKRKRIFKECLDQILERSSKKRKDLQNEIGWETDEDLKITMIEDHSKPQQQQPVSYKKQRI</sequence>
<dbReference type="OMA" id="CIYTEIG"/>
<dbReference type="KEGG" id="dpp:DICPUDRAFT_152437"/>
<proteinExistence type="inferred from homology"/>
<evidence type="ECO:0000313" key="13">
    <source>
        <dbReference type="Proteomes" id="UP000001064"/>
    </source>
</evidence>
<feature type="domain" description="Homologous-pairing protein 2 winged helix" evidence="10">
    <location>
        <begin position="10"/>
        <end position="56"/>
    </location>
</feature>
<keyword evidence="4 8" id="KW-0175">Coiled coil</keyword>
<dbReference type="AlphaFoldDB" id="F0ZLC9"/>
<comment type="similarity">
    <text evidence="2">Belongs to the HOP2 family.</text>
</comment>
<dbReference type="Pfam" id="PF18517">
    <property type="entry name" value="LZ3wCH"/>
    <property type="match status" value="1"/>
</dbReference>
<evidence type="ECO:0000256" key="8">
    <source>
        <dbReference type="SAM" id="Coils"/>
    </source>
</evidence>
<dbReference type="OrthoDB" id="272266at2759"/>
<evidence type="ECO:0000256" key="6">
    <source>
        <dbReference type="ARBA" id="ARBA00023242"/>
    </source>
</evidence>
<evidence type="ECO:0000256" key="7">
    <source>
        <dbReference type="ARBA" id="ARBA00023254"/>
    </source>
</evidence>
<dbReference type="FunCoup" id="F0ZLC9">
    <property type="interactions" value="90"/>
</dbReference>
<dbReference type="Proteomes" id="UP000001064">
    <property type="component" value="Unassembled WGS sequence"/>
</dbReference>
<dbReference type="GO" id="GO:0000794">
    <property type="term" value="C:condensed nuclear chromosome"/>
    <property type="evidence" value="ECO:0000318"/>
    <property type="project" value="GO_Central"/>
</dbReference>
<dbReference type="eggNOG" id="KOG4603">
    <property type="taxonomic scope" value="Eukaryota"/>
</dbReference>
<reference evidence="13" key="1">
    <citation type="journal article" date="2011" name="Genome Biol.">
        <title>Comparative genomics of the social amoebae Dictyostelium discoideum and Dictyostelium purpureum.</title>
        <authorList>
            <consortium name="US DOE Joint Genome Institute (JGI-PGF)"/>
            <person name="Sucgang R."/>
            <person name="Kuo A."/>
            <person name="Tian X."/>
            <person name="Salerno W."/>
            <person name="Parikh A."/>
            <person name="Feasley C.L."/>
            <person name="Dalin E."/>
            <person name="Tu H."/>
            <person name="Huang E."/>
            <person name="Barry K."/>
            <person name="Lindquist E."/>
            <person name="Shapiro H."/>
            <person name="Bruce D."/>
            <person name="Schmutz J."/>
            <person name="Salamov A."/>
            <person name="Fey P."/>
            <person name="Gaudet P."/>
            <person name="Anjard C."/>
            <person name="Babu M.M."/>
            <person name="Basu S."/>
            <person name="Bushmanova Y."/>
            <person name="van der Wel H."/>
            <person name="Katoh-Kurasawa M."/>
            <person name="Dinh C."/>
            <person name="Coutinho P.M."/>
            <person name="Saito T."/>
            <person name="Elias M."/>
            <person name="Schaap P."/>
            <person name="Kay R.R."/>
            <person name="Henrissat B."/>
            <person name="Eichinger L."/>
            <person name="Rivero F."/>
            <person name="Putnam N.H."/>
            <person name="West C.M."/>
            <person name="Loomis W.F."/>
            <person name="Chisholm R.L."/>
            <person name="Shaulsky G."/>
            <person name="Strassmann J.E."/>
            <person name="Queller D.C."/>
            <person name="Kuspa A."/>
            <person name="Grigoriev I.V."/>
        </authorList>
    </citation>
    <scope>NUCLEOTIDE SEQUENCE [LARGE SCALE GENOMIC DNA]</scope>
    <source>
        <strain evidence="13">QSDP1</strain>
    </source>
</reference>
<dbReference type="RefSeq" id="XP_003288222.1">
    <property type="nucleotide sequence ID" value="XM_003288174.1"/>
</dbReference>
<keyword evidence="5" id="KW-0233">DNA recombination</keyword>
<feature type="domain" description="Leucine zipper with capping helix" evidence="11">
    <location>
        <begin position="148"/>
        <end position="201"/>
    </location>
</feature>
<feature type="region of interest" description="Disordered" evidence="9">
    <location>
        <begin position="206"/>
        <end position="226"/>
    </location>
</feature>
<dbReference type="GO" id="GO:0003690">
    <property type="term" value="F:double-stranded DNA binding"/>
    <property type="evidence" value="ECO:0000318"/>
    <property type="project" value="GO_Central"/>
</dbReference>
<dbReference type="GO" id="GO:0010774">
    <property type="term" value="P:meiotic strand invasion involved in reciprocal meiotic recombination"/>
    <property type="evidence" value="ECO:0000318"/>
    <property type="project" value="GO_Central"/>
</dbReference>
<comment type="subcellular location">
    <subcellularLocation>
        <location evidence="1">Nucleus</location>
    </subcellularLocation>
</comment>
<dbReference type="VEuPathDB" id="AmoebaDB:DICPUDRAFT_152437"/>
<dbReference type="EMBL" id="GL871066">
    <property type="protein sequence ID" value="EGC35235.1"/>
    <property type="molecule type" value="Genomic_DNA"/>
</dbReference>
<keyword evidence="13" id="KW-1185">Reference proteome</keyword>
<feature type="coiled-coil region" evidence="8">
    <location>
        <begin position="78"/>
        <end position="142"/>
    </location>
</feature>
<name>F0ZLC9_DICPU</name>
<keyword evidence="6" id="KW-0539">Nucleus</keyword>
<dbReference type="InterPro" id="IPR010776">
    <property type="entry name" value="Hop2_WH_dom"/>
</dbReference>
<dbReference type="InterPro" id="IPR040661">
    <property type="entry name" value="LZ3wCH"/>
</dbReference>
<evidence type="ECO:0000259" key="11">
    <source>
        <dbReference type="Pfam" id="PF18517"/>
    </source>
</evidence>